<name>A0A679IRS3_VARPD</name>
<dbReference type="InterPro" id="IPR015005">
    <property type="entry name" value="DUF1854"/>
</dbReference>
<protein>
    <recommendedName>
        <fullName evidence="1">DUF1854 domain-containing protein</fullName>
    </recommendedName>
</protein>
<evidence type="ECO:0000259" key="1">
    <source>
        <dbReference type="Pfam" id="PF08909"/>
    </source>
</evidence>
<evidence type="ECO:0000313" key="2">
    <source>
        <dbReference type="EMBL" id="CAA2102143.1"/>
    </source>
</evidence>
<gene>
    <name evidence="2" type="ORF">VVAX_01606</name>
</gene>
<proteinExistence type="predicted"/>
<accession>A0A679IRS3</accession>
<dbReference type="EMBL" id="LR743507">
    <property type="protein sequence ID" value="CAA2102143.1"/>
    <property type="molecule type" value="Genomic_DNA"/>
</dbReference>
<dbReference type="RefSeq" id="WP_339089295.1">
    <property type="nucleotide sequence ID" value="NZ_LR743507.1"/>
</dbReference>
<sequence length="164" mass="17784">MIDIDSASTTAPSFELARDSFGRLVLTDAQGERHAGVTPVRAFPLSAPDRGVSLVGSEGRELVWIDDMAGLPAPAMALLQEELAVRDFAPTLLQLHKVSSFGVPSTWTVSTDRGDTSFVLKAEEDIRRLEGGALLIASTHGVQFRIPDVKALDRASRKLLERFL</sequence>
<dbReference type="AlphaFoldDB" id="A0A679IRS3"/>
<reference evidence="2" key="1">
    <citation type="submission" date="2019-12" db="EMBL/GenBank/DDBJ databases">
        <authorList>
            <person name="Cremers G."/>
        </authorList>
    </citation>
    <scope>NUCLEOTIDE SEQUENCE</scope>
    <source>
        <strain evidence="2">Vvax</strain>
    </source>
</reference>
<organism evidence="2">
    <name type="scientific">Variovorax paradoxus</name>
    <dbReference type="NCBI Taxonomy" id="34073"/>
    <lineage>
        <taxon>Bacteria</taxon>
        <taxon>Pseudomonadati</taxon>
        <taxon>Pseudomonadota</taxon>
        <taxon>Betaproteobacteria</taxon>
        <taxon>Burkholderiales</taxon>
        <taxon>Comamonadaceae</taxon>
        <taxon>Variovorax</taxon>
    </lineage>
</organism>
<feature type="domain" description="DUF1854" evidence="1">
    <location>
        <begin position="34"/>
        <end position="163"/>
    </location>
</feature>
<dbReference type="Pfam" id="PF08909">
    <property type="entry name" value="DUF1854"/>
    <property type="match status" value="1"/>
</dbReference>